<dbReference type="AlphaFoldDB" id="A0AAJ6ZMA9"/>
<dbReference type="RefSeq" id="XP_013175655.1">
    <property type="nucleotide sequence ID" value="XM_013320201.1"/>
</dbReference>
<evidence type="ECO:0000313" key="1">
    <source>
        <dbReference type="RefSeq" id="XP_013175655.1"/>
    </source>
</evidence>
<reference evidence="1" key="1">
    <citation type="submission" date="2025-08" db="UniProtKB">
        <authorList>
            <consortium name="RefSeq"/>
        </authorList>
    </citation>
    <scope>IDENTIFICATION</scope>
</reference>
<name>A0AAJ6ZMA9_PAPXU</name>
<gene>
    <name evidence="1" type="primary">LOC106123791</name>
</gene>
<dbReference type="GeneID" id="106123791"/>
<dbReference type="KEGG" id="pxu:106123791"/>
<dbReference type="Proteomes" id="UP000694872">
    <property type="component" value="Unplaced"/>
</dbReference>
<protein>
    <submittedName>
        <fullName evidence="1">Uncharacterized protein LOC106123791</fullName>
    </submittedName>
</protein>
<sequence>MRQRGEEPLPEEIVRWRKEGRDDLFQGWKERLADASVSRRLMEAVRPVLRQWVEARHREPTYFLTQLLTGHGCFSRYLCEVVGIESGPECHQCASGDVDTAEHTLAVCTGWDAQCATLTGAIGRDLSLPAVIRAMAGSEQSWAAVASFAREEAN</sequence>
<accession>A0AAJ6ZMA9</accession>
<proteinExistence type="predicted"/>
<organism evidence="1">
    <name type="scientific">Papilio xuthus</name>
    <name type="common">Asian swallowtail butterfly</name>
    <dbReference type="NCBI Taxonomy" id="66420"/>
    <lineage>
        <taxon>Eukaryota</taxon>
        <taxon>Metazoa</taxon>
        <taxon>Ecdysozoa</taxon>
        <taxon>Arthropoda</taxon>
        <taxon>Hexapoda</taxon>
        <taxon>Insecta</taxon>
        <taxon>Pterygota</taxon>
        <taxon>Neoptera</taxon>
        <taxon>Endopterygota</taxon>
        <taxon>Lepidoptera</taxon>
        <taxon>Glossata</taxon>
        <taxon>Ditrysia</taxon>
        <taxon>Papilionoidea</taxon>
        <taxon>Papilionidae</taxon>
        <taxon>Papilioninae</taxon>
        <taxon>Papilio</taxon>
    </lineage>
</organism>